<evidence type="ECO:0000256" key="1">
    <source>
        <dbReference type="ARBA" id="ARBA00008635"/>
    </source>
</evidence>
<dbReference type="RefSeq" id="WP_115091381.1">
    <property type="nucleotide sequence ID" value="NZ_CP068107.1"/>
</dbReference>
<evidence type="ECO:0000313" key="4">
    <source>
        <dbReference type="EMBL" id="STZ28441.1"/>
    </source>
</evidence>
<dbReference type="Gene3D" id="1.20.120.450">
    <property type="entry name" value="dinb family like domain"/>
    <property type="match status" value="1"/>
</dbReference>
<dbReference type="EMBL" id="UGQL01000001">
    <property type="protein sequence ID" value="STZ28441.1"/>
    <property type="molecule type" value="Genomic_DNA"/>
</dbReference>
<dbReference type="InterPro" id="IPR034660">
    <property type="entry name" value="DinB/YfiT-like"/>
</dbReference>
<keyword evidence="5" id="KW-1185">Reference proteome</keyword>
<dbReference type="InterPro" id="IPR007837">
    <property type="entry name" value="DinB"/>
</dbReference>
<evidence type="ECO:0000256" key="2">
    <source>
        <dbReference type="ARBA" id="ARBA00022723"/>
    </source>
</evidence>
<dbReference type="Proteomes" id="UP000255024">
    <property type="component" value="Unassembled WGS sequence"/>
</dbReference>
<organism evidence="4 5">
    <name type="scientific">Myroides odoratus</name>
    <name type="common">Flavobacterium odoratum</name>
    <dbReference type="NCBI Taxonomy" id="256"/>
    <lineage>
        <taxon>Bacteria</taxon>
        <taxon>Pseudomonadati</taxon>
        <taxon>Bacteroidota</taxon>
        <taxon>Flavobacteriia</taxon>
        <taxon>Flavobacteriales</taxon>
        <taxon>Flavobacteriaceae</taxon>
        <taxon>Myroides</taxon>
    </lineage>
</organism>
<protein>
    <submittedName>
        <fullName evidence="4">DinB family</fullName>
    </submittedName>
</protein>
<keyword evidence="2 3" id="KW-0479">Metal-binding</keyword>
<evidence type="ECO:0000313" key="5">
    <source>
        <dbReference type="Proteomes" id="UP000255024"/>
    </source>
</evidence>
<dbReference type="GO" id="GO:0046872">
    <property type="term" value="F:metal ion binding"/>
    <property type="evidence" value="ECO:0007669"/>
    <property type="project" value="UniProtKB-KW"/>
</dbReference>
<name>A0A378RQ55_MYROD</name>
<feature type="binding site" evidence="3">
    <location>
        <position position="134"/>
    </location>
    <ligand>
        <name>a divalent metal cation</name>
        <dbReference type="ChEBI" id="CHEBI:60240"/>
    </ligand>
</feature>
<gene>
    <name evidence="4" type="ORF">NCTC11179_01987</name>
</gene>
<evidence type="ECO:0000256" key="3">
    <source>
        <dbReference type="PIRSR" id="PIRSR607837-1"/>
    </source>
</evidence>
<accession>A0A378RQ55</accession>
<proteinExistence type="inferred from homology"/>
<dbReference type="AlphaFoldDB" id="A0A378RQ55"/>
<dbReference type="SUPFAM" id="SSF109854">
    <property type="entry name" value="DinB/YfiT-like putative metalloenzymes"/>
    <property type="match status" value="1"/>
</dbReference>
<reference evidence="4 5" key="1">
    <citation type="submission" date="2018-06" db="EMBL/GenBank/DDBJ databases">
        <authorList>
            <consortium name="Pathogen Informatics"/>
            <person name="Doyle S."/>
        </authorList>
    </citation>
    <scope>NUCLEOTIDE SEQUENCE [LARGE SCALE GENOMIC DNA]</scope>
    <source>
        <strain evidence="4 5">NCTC11179</strain>
    </source>
</reference>
<dbReference type="Pfam" id="PF05163">
    <property type="entry name" value="DinB"/>
    <property type="match status" value="1"/>
</dbReference>
<sequence>MNTVIISKEQLLQYWQGQRNLTRRVIEAFSEDDLFNFTIGGMRPFSMMCAELIAIAVPSLKSITSNQITKFDEKPTFTSKAALLKQWDEDTVQINALFPLLTEAQFQNNFVLFGEHDLKIQQHVFYFIDNEIHHRGQAYVYLRALGIEPPHFWETF</sequence>
<comment type="similarity">
    <text evidence="1">Belongs to the DinB family.</text>
</comment>